<proteinExistence type="predicted"/>
<gene>
    <name evidence="1" type="ORF">WBAD_1242</name>
</gene>
<organism evidence="1">
    <name type="scientific">Wolbachia endosymbiont of Aleurodicus dispersus</name>
    <dbReference type="NCBI Taxonomy" id="1288877"/>
    <lineage>
        <taxon>Bacteria</taxon>
        <taxon>Pseudomonadati</taxon>
        <taxon>Pseudomonadota</taxon>
        <taxon>Alphaproteobacteria</taxon>
        <taxon>Rickettsiales</taxon>
        <taxon>Anaplasmataceae</taxon>
        <taxon>Wolbachieae</taxon>
        <taxon>Wolbachia</taxon>
    </lineage>
</organism>
<reference evidence="1" key="1">
    <citation type="submission" date="2018-04" db="EMBL/GenBank/DDBJ databases">
        <authorList>
            <person name="Go L.Y."/>
            <person name="Mitchell J.A."/>
        </authorList>
    </citation>
    <scope>NUCLEOTIDE SEQUENCE</scope>
    <source>
        <strain evidence="1">WBAD</strain>
    </source>
</reference>
<dbReference type="EMBL" id="OUNE01000224">
    <property type="protein sequence ID" value="SPP33557.1"/>
    <property type="molecule type" value="Genomic_DNA"/>
</dbReference>
<sequence length="48" mass="5324">MANKNNNSNSECKNFCVLGDSLSDDGAIIEILNNLSFVRNVKLNALFY</sequence>
<accession>A0A3B0IWF0</accession>
<protein>
    <submittedName>
        <fullName evidence="1">Uncharacterized protein</fullName>
    </submittedName>
</protein>
<dbReference type="AlphaFoldDB" id="A0A3B0IWF0"/>
<name>A0A3B0IWF0_9RICK</name>
<evidence type="ECO:0000313" key="1">
    <source>
        <dbReference type="EMBL" id="SPP33557.1"/>
    </source>
</evidence>